<keyword evidence="1" id="KW-0004">4Fe-4S</keyword>
<dbReference type="InterPro" id="IPR029039">
    <property type="entry name" value="Flavoprotein-like_sf"/>
</dbReference>
<evidence type="ECO:0000256" key="1">
    <source>
        <dbReference type="ARBA" id="ARBA00022485"/>
    </source>
</evidence>
<dbReference type="EMBL" id="VZAP01000112">
    <property type="protein sequence ID" value="MQO92748.1"/>
    <property type="molecule type" value="Genomic_DNA"/>
</dbReference>
<dbReference type="GO" id="GO:0046872">
    <property type="term" value="F:metal ion binding"/>
    <property type="evidence" value="ECO:0007669"/>
    <property type="project" value="UniProtKB-KW"/>
</dbReference>
<evidence type="ECO:0000256" key="4">
    <source>
        <dbReference type="ARBA" id="ARBA00023014"/>
    </source>
</evidence>
<dbReference type="InterPro" id="IPR017896">
    <property type="entry name" value="4Fe4S_Fe-S-bd"/>
</dbReference>
<evidence type="ECO:0000313" key="7">
    <source>
        <dbReference type="EMBL" id="MQN76872.1"/>
    </source>
</evidence>
<accession>A0AA90VNV5</accession>
<dbReference type="Proteomes" id="UP000421283">
    <property type="component" value="Unassembled WGS sequence"/>
</dbReference>
<dbReference type="InterPro" id="IPR017900">
    <property type="entry name" value="4Fe4S_Fe_S_CS"/>
</dbReference>
<organism evidence="8 9">
    <name type="scientific">Segatella copri</name>
    <dbReference type="NCBI Taxonomy" id="165179"/>
    <lineage>
        <taxon>Bacteria</taxon>
        <taxon>Pseudomonadati</taxon>
        <taxon>Bacteroidota</taxon>
        <taxon>Bacteroidia</taxon>
        <taxon>Bacteroidales</taxon>
        <taxon>Prevotellaceae</taxon>
        <taxon>Segatella</taxon>
    </lineage>
</organism>
<dbReference type="PANTHER" id="PTHR43687">
    <property type="entry name" value="ADENYLYLSULFATE REDUCTASE, BETA SUBUNIT"/>
    <property type="match status" value="1"/>
</dbReference>
<dbReference type="PANTHER" id="PTHR43687:SF1">
    <property type="entry name" value="FERREDOXIN III"/>
    <property type="match status" value="1"/>
</dbReference>
<feature type="domain" description="4Fe-4S ferredoxin-type" evidence="6">
    <location>
        <begin position="199"/>
        <end position="228"/>
    </location>
</feature>
<evidence type="ECO:0000313" key="8">
    <source>
        <dbReference type="EMBL" id="MQO92748.1"/>
    </source>
</evidence>
<evidence type="ECO:0000313" key="10">
    <source>
        <dbReference type="Proteomes" id="UP000423156"/>
    </source>
</evidence>
<dbReference type="InterPro" id="IPR047964">
    <property type="entry name" value="EFR1-like"/>
</dbReference>
<dbReference type="PROSITE" id="PS51379">
    <property type="entry name" value="4FE4S_FER_2"/>
    <property type="match status" value="2"/>
</dbReference>
<dbReference type="GO" id="GO:0051539">
    <property type="term" value="F:4 iron, 4 sulfur cluster binding"/>
    <property type="evidence" value="ECO:0007669"/>
    <property type="project" value="UniProtKB-KW"/>
</dbReference>
<evidence type="ECO:0000256" key="3">
    <source>
        <dbReference type="ARBA" id="ARBA00023004"/>
    </source>
</evidence>
<sequence length="282" mass="31620">MRMFCIKIVSLHSINNDIMNIKNIHLAYYSATFSTKRIVREIASQFEKPVKEYDITSEVLKDDISLGSDGDLLIVGVPSYAGRVPEMAARSLKRFLGNNTPAIIVCVYGNRAYDDTLIEMKDIVEAHGFKLVSAAAVVAQHSIFPRVAEGRPDAEDIEKLHSFAAKSCDILSRISKMFAVSRLMVNGNRPYRDTKPIPLHPEGSKEKCTSCHACVKMCPADAIDMDKPYKTDEKKCISCGRCIVVCPEHARHFGGLLYKAVSWKFEKAYAEPKQPEFFYVKS</sequence>
<keyword evidence="4" id="KW-0411">Iron-sulfur</keyword>
<dbReference type="SUPFAM" id="SSF54862">
    <property type="entry name" value="4Fe-4S ferredoxins"/>
    <property type="match status" value="1"/>
</dbReference>
<dbReference type="InterPro" id="IPR050572">
    <property type="entry name" value="Fe-S_Ferredoxin"/>
</dbReference>
<dbReference type="Proteomes" id="UP000423156">
    <property type="component" value="Unassembled WGS sequence"/>
</dbReference>
<evidence type="ECO:0000313" key="9">
    <source>
        <dbReference type="Proteomes" id="UP000421283"/>
    </source>
</evidence>
<dbReference type="Gene3D" id="3.40.50.360">
    <property type="match status" value="1"/>
</dbReference>
<feature type="domain" description="Flavodoxin-like" evidence="5">
    <location>
        <begin position="24"/>
        <end position="168"/>
    </location>
</feature>
<evidence type="ECO:0000259" key="6">
    <source>
        <dbReference type="PROSITE" id="PS51379"/>
    </source>
</evidence>
<dbReference type="NCBIfam" id="NF038196">
    <property type="entry name" value="ferrodoxin_EFR1"/>
    <property type="match status" value="1"/>
</dbReference>
<evidence type="ECO:0000256" key="2">
    <source>
        <dbReference type="ARBA" id="ARBA00022723"/>
    </source>
</evidence>
<dbReference type="SUPFAM" id="SSF52218">
    <property type="entry name" value="Flavoproteins"/>
    <property type="match status" value="1"/>
</dbReference>
<keyword evidence="3" id="KW-0408">Iron</keyword>
<keyword evidence="2" id="KW-0479">Metal-binding</keyword>
<reference evidence="9" key="1">
    <citation type="submission" date="2019-09" db="EMBL/GenBank/DDBJ databases">
        <title>Distinct polysaccharide growth profiles of human intestinal Prevotella copri isolates.</title>
        <authorList>
            <person name="Fehlner-Peach H."/>
            <person name="Magnabosco C."/>
            <person name="Raghavan V."/>
            <person name="Scher J.U."/>
            <person name="Tett A."/>
            <person name="Cox L.M."/>
            <person name="Gottsegen C."/>
            <person name="Watters A."/>
            <person name="Wiltshire- Gordon J.D."/>
            <person name="Segata N."/>
            <person name="Bonneau R."/>
            <person name="Littman D.R."/>
        </authorList>
    </citation>
    <scope>NUCLEOTIDE SEQUENCE [LARGE SCALE GENOMIC DNA]</scope>
    <source>
        <strain evidence="9">iAU3127</strain>
    </source>
</reference>
<gene>
    <name evidence="8" type="ORF">F7D31_08765</name>
    <name evidence="7" type="ORF">F7D71_03100</name>
</gene>
<evidence type="ECO:0000259" key="5">
    <source>
        <dbReference type="PROSITE" id="PS50902"/>
    </source>
</evidence>
<name>A0AA90VNV5_9BACT</name>
<reference evidence="8" key="2">
    <citation type="submission" date="2022-12" db="EMBL/GenBank/DDBJ databases">
        <title>Distinct polysaccharide growth profiles of human intestinal Prevotella copri isolates.</title>
        <authorList>
            <person name="Fehlner-Peach H."/>
            <person name="Magnabosco C."/>
            <person name="Raghavan V."/>
            <person name="Scher J.U."/>
            <person name="Tett A."/>
            <person name="Cox L.M."/>
            <person name="Gottsegen C."/>
            <person name="Watters A."/>
            <person name="Wiltshire- Gordon J.D."/>
            <person name="Segata N."/>
            <person name="Bonneau R."/>
            <person name="Littman D.R."/>
        </authorList>
    </citation>
    <scope>NUCLEOTIDE SEQUENCE</scope>
    <source>
        <strain evidence="7 10">BU41712</strain>
        <strain evidence="8">IAU3127</strain>
    </source>
</reference>
<dbReference type="Pfam" id="PF12838">
    <property type="entry name" value="Fer4_7"/>
    <property type="match status" value="1"/>
</dbReference>
<proteinExistence type="predicted"/>
<protein>
    <submittedName>
        <fullName evidence="8">4Fe-4S dicluster domain-containing protein</fullName>
    </submittedName>
</protein>
<dbReference type="AlphaFoldDB" id="A0AA90VNV5"/>
<dbReference type="InterPro" id="IPR008254">
    <property type="entry name" value="Flavodoxin/NO_synth"/>
</dbReference>
<dbReference type="EMBL" id="VZBZ01000025">
    <property type="protein sequence ID" value="MQN76872.1"/>
    <property type="molecule type" value="Genomic_DNA"/>
</dbReference>
<dbReference type="PROSITE" id="PS50902">
    <property type="entry name" value="FLAVODOXIN_LIKE"/>
    <property type="match status" value="1"/>
</dbReference>
<dbReference type="PROSITE" id="PS00198">
    <property type="entry name" value="4FE4S_FER_1"/>
    <property type="match status" value="1"/>
</dbReference>
<dbReference type="Gene3D" id="3.30.70.20">
    <property type="match status" value="1"/>
</dbReference>
<dbReference type="GO" id="GO:0010181">
    <property type="term" value="F:FMN binding"/>
    <property type="evidence" value="ECO:0007669"/>
    <property type="project" value="InterPro"/>
</dbReference>
<feature type="domain" description="4Fe-4S ferredoxin-type" evidence="6">
    <location>
        <begin position="229"/>
        <end position="256"/>
    </location>
</feature>
<comment type="caution">
    <text evidence="8">The sequence shown here is derived from an EMBL/GenBank/DDBJ whole genome shotgun (WGS) entry which is preliminary data.</text>
</comment>